<accession>A0A087UCV9</accession>
<keyword evidence="3" id="KW-1185">Reference proteome</keyword>
<dbReference type="EMBL" id="KK119260">
    <property type="protein sequence ID" value="KFM75198.1"/>
    <property type="molecule type" value="Genomic_DNA"/>
</dbReference>
<dbReference type="AlphaFoldDB" id="A0A087UCV9"/>
<gene>
    <name evidence="2" type="ORF">X975_25141</name>
</gene>
<name>A0A087UCV9_STEMI</name>
<dbReference type="OrthoDB" id="6437739at2759"/>
<keyword evidence="1" id="KW-0175">Coiled coil</keyword>
<dbReference type="Proteomes" id="UP000054359">
    <property type="component" value="Unassembled WGS sequence"/>
</dbReference>
<dbReference type="Pfam" id="PF15684">
    <property type="entry name" value="AROS"/>
    <property type="match status" value="1"/>
</dbReference>
<evidence type="ECO:0000256" key="1">
    <source>
        <dbReference type="SAM" id="Coils"/>
    </source>
</evidence>
<feature type="non-terminal residue" evidence="2">
    <location>
        <position position="142"/>
    </location>
</feature>
<evidence type="ECO:0000313" key="3">
    <source>
        <dbReference type="Proteomes" id="UP000054359"/>
    </source>
</evidence>
<sequence>MSKQLVVKALNLLSEDLKTEKPKSKKVKNKTVLSTNKYGIQKQKKKLQKLAEQKRKNRAVLEQKMKSSIEDYKEKFLVDRTEENVQILQLLRQLKPKSSAAQKIIDFHYKQQARQLFEPEAEEPVSESILFPVEDKKKKKKK</sequence>
<evidence type="ECO:0000313" key="2">
    <source>
        <dbReference type="EMBL" id="KFM75198.1"/>
    </source>
</evidence>
<organism evidence="2 3">
    <name type="scientific">Stegodyphus mimosarum</name>
    <name type="common">African social velvet spider</name>
    <dbReference type="NCBI Taxonomy" id="407821"/>
    <lineage>
        <taxon>Eukaryota</taxon>
        <taxon>Metazoa</taxon>
        <taxon>Ecdysozoa</taxon>
        <taxon>Arthropoda</taxon>
        <taxon>Chelicerata</taxon>
        <taxon>Arachnida</taxon>
        <taxon>Araneae</taxon>
        <taxon>Araneomorphae</taxon>
        <taxon>Entelegynae</taxon>
        <taxon>Eresoidea</taxon>
        <taxon>Eresidae</taxon>
        <taxon>Stegodyphus</taxon>
    </lineage>
</organism>
<reference evidence="2 3" key="1">
    <citation type="submission" date="2013-11" db="EMBL/GenBank/DDBJ databases">
        <title>Genome sequencing of Stegodyphus mimosarum.</title>
        <authorList>
            <person name="Bechsgaard J."/>
        </authorList>
    </citation>
    <scope>NUCLEOTIDE SEQUENCE [LARGE SCALE GENOMIC DNA]</scope>
</reference>
<dbReference type="InterPro" id="IPR023262">
    <property type="entry name" value="AROS"/>
</dbReference>
<proteinExistence type="predicted"/>
<protein>
    <submittedName>
        <fullName evidence="2">Uncharacterized protein</fullName>
    </submittedName>
</protein>
<feature type="coiled-coil region" evidence="1">
    <location>
        <begin position="40"/>
        <end position="71"/>
    </location>
</feature>
<dbReference type="OMA" id="HDNRNAN"/>